<dbReference type="InterPro" id="IPR004274">
    <property type="entry name" value="FCP1_dom"/>
</dbReference>
<name>A0A318JA77_9BURK</name>
<dbReference type="InterPro" id="IPR023214">
    <property type="entry name" value="HAD_sf"/>
</dbReference>
<comment type="caution">
    <text evidence="2">The sequence shown here is derived from an EMBL/GenBank/DDBJ whole genome shotgun (WGS) entry which is preliminary data.</text>
</comment>
<proteinExistence type="predicted"/>
<evidence type="ECO:0000313" key="2">
    <source>
        <dbReference type="EMBL" id="PXX44209.1"/>
    </source>
</evidence>
<dbReference type="Proteomes" id="UP000247792">
    <property type="component" value="Unassembled WGS sequence"/>
</dbReference>
<dbReference type="Gene3D" id="3.40.50.1000">
    <property type="entry name" value="HAD superfamily/HAD-like"/>
    <property type="match status" value="1"/>
</dbReference>
<keyword evidence="3" id="KW-1185">Reference proteome</keyword>
<feature type="domain" description="FCP1 homology" evidence="1">
    <location>
        <begin position="7"/>
        <end position="143"/>
    </location>
</feature>
<dbReference type="SUPFAM" id="SSF56784">
    <property type="entry name" value="HAD-like"/>
    <property type="match status" value="1"/>
</dbReference>
<dbReference type="EMBL" id="QJKB01000003">
    <property type="protein sequence ID" value="PXX44209.1"/>
    <property type="molecule type" value="Genomic_DNA"/>
</dbReference>
<dbReference type="InterPro" id="IPR036412">
    <property type="entry name" value="HAD-like_sf"/>
</dbReference>
<dbReference type="RefSeq" id="WP_211324298.1">
    <property type="nucleotide sequence ID" value="NZ_QJKB01000003.1"/>
</dbReference>
<evidence type="ECO:0000313" key="3">
    <source>
        <dbReference type="Proteomes" id="UP000247792"/>
    </source>
</evidence>
<sequence>MKKIIPKVLALDLEGTLISNAMSQIPRPGLFEFLERCAVLFPRLVMFTTVNEDKFRHIARLLVEEGKAPAWFAHIEYVNLQGDTKNLEFIPDAIVEESILVDDFEIYVHPGQAAQWMQIEFFDYPYSEEDQGLFNMLAKLEAVFKNPGSK</sequence>
<evidence type="ECO:0000259" key="1">
    <source>
        <dbReference type="Pfam" id="PF03031"/>
    </source>
</evidence>
<dbReference type="AlphaFoldDB" id="A0A318JA77"/>
<protein>
    <submittedName>
        <fullName evidence="2">NLI interacting factor-like phosphatase</fullName>
    </submittedName>
</protein>
<organism evidence="2 3">
    <name type="scientific">Undibacterium pigrum</name>
    <dbReference type="NCBI Taxonomy" id="401470"/>
    <lineage>
        <taxon>Bacteria</taxon>
        <taxon>Pseudomonadati</taxon>
        <taxon>Pseudomonadota</taxon>
        <taxon>Betaproteobacteria</taxon>
        <taxon>Burkholderiales</taxon>
        <taxon>Oxalobacteraceae</taxon>
        <taxon>Undibacterium</taxon>
    </lineage>
</organism>
<accession>A0A318JA77</accession>
<dbReference type="Pfam" id="PF03031">
    <property type="entry name" value="NIF"/>
    <property type="match status" value="1"/>
</dbReference>
<gene>
    <name evidence="2" type="ORF">DFR42_103478</name>
</gene>
<reference evidence="2 3" key="1">
    <citation type="submission" date="2018-05" db="EMBL/GenBank/DDBJ databases">
        <title>Genomic Encyclopedia of Type Strains, Phase IV (KMG-IV): sequencing the most valuable type-strain genomes for metagenomic binning, comparative biology and taxonomic classification.</title>
        <authorList>
            <person name="Goeker M."/>
        </authorList>
    </citation>
    <scope>NUCLEOTIDE SEQUENCE [LARGE SCALE GENOMIC DNA]</scope>
    <source>
        <strain evidence="2 3">DSM 19792</strain>
    </source>
</reference>